<dbReference type="PANTHER" id="PTHR23131">
    <property type="entry name" value="ENDORIBONUCLEASE LACTB2"/>
    <property type="match status" value="1"/>
</dbReference>
<reference evidence="2" key="1">
    <citation type="submission" date="2022-04" db="EMBL/GenBank/DDBJ databases">
        <title>Complete genome of Methanoplanus endosymbiosus DSM 3599.</title>
        <authorList>
            <person name="Chen S.-C."/>
            <person name="You Y.-T."/>
            <person name="Zhou Y.-Z."/>
            <person name="Lai M.-C."/>
        </authorList>
    </citation>
    <scope>NUCLEOTIDE SEQUENCE</scope>
    <source>
        <strain evidence="2">DSM 3599</strain>
    </source>
</reference>
<accession>A0A9E7TKQ7</accession>
<evidence type="ECO:0000313" key="3">
    <source>
        <dbReference type="Proteomes" id="UP001060368"/>
    </source>
</evidence>
<dbReference type="Gene3D" id="3.60.15.10">
    <property type="entry name" value="Ribonuclease Z/Hydroxyacylglutathione hydrolase-like"/>
    <property type="match status" value="1"/>
</dbReference>
<dbReference type="Pfam" id="PF00753">
    <property type="entry name" value="Lactamase_B"/>
    <property type="match status" value="2"/>
</dbReference>
<organism evidence="2 3">
    <name type="scientific">Methanoplanus endosymbiosus</name>
    <dbReference type="NCBI Taxonomy" id="33865"/>
    <lineage>
        <taxon>Archaea</taxon>
        <taxon>Methanobacteriati</taxon>
        <taxon>Methanobacteriota</taxon>
        <taxon>Stenosarchaea group</taxon>
        <taxon>Methanomicrobia</taxon>
        <taxon>Methanomicrobiales</taxon>
        <taxon>Methanomicrobiaceae</taxon>
        <taxon>Methanoplanus</taxon>
    </lineage>
</organism>
<dbReference type="Proteomes" id="UP001060368">
    <property type="component" value="Chromosome"/>
</dbReference>
<name>A0A9E7TKQ7_9EURY</name>
<feature type="domain" description="Metallo-beta-lactamase" evidence="1">
    <location>
        <begin position="14"/>
        <end position="174"/>
    </location>
</feature>
<dbReference type="InterPro" id="IPR050662">
    <property type="entry name" value="Sec-metab_biosynth-thioest"/>
</dbReference>
<dbReference type="AlphaFoldDB" id="A0A9E7TKQ7"/>
<dbReference type="InterPro" id="IPR036866">
    <property type="entry name" value="RibonucZ/Hydroxyglut_hydro"/>
</dbReference>
<dbReference type="GeneID" id="74306381"/>
<dbReference type="KEGG" id="mend:L6E24_01760"/>
<protein>
    <submittedName>
        <fullName evidence="2">MBL fold metallo-hydrolase</fullName>
    </submittedName>
</protein>
<evidence type="ECO:0000259" key="1">
    <source>
        <dbReference type="SMART" id="SM00849"/>
    </source>
</evidence>
<dbReference type="SMART" id="SM00849">
    <property type="entry name" value="Lactamase_B"/>
    <property type="match status" value="1"/>
</dbReference>
<evidence type="ECO:0000313" key="2">
    <source>
        <dbReference type="EMBL" id="UUX92880.1"/>
    </source>
</evidence>
<sequence length="202" mass="23090">MKVLNLTENPTTYTCNVYYLKSEFSSVPSNNTIIDIGRDRIIFEKFKDIVVYPGKKLIDQIVITHNHYDHTSLLEVVKKEYSPTVFGFSPFIKGVDVILKGGESLLIADKYFEVIHTPGHTQDSVCLYCKDNGYLFVGDTPVIINPGDWSFEENYVRAMKYLCRKEVSKIFFGHGPPLEKNCNERLRRTLEVILESGIKPGN</sequence>
<dbReference type="EMBL" id="CP096115">
    <property type="protein sequence ID" value="UUX92880.1"/>
    <property type="molecule type" value="Genomic_DNA"/>
</dbReference>
<dbReference type="SUPFAM" id="SSF56281">
    <property type="entry name" value="Metallo-hydrolase/oxidoreductase"/>
    <property type="match status" value="1"/>
</dbReference>
<dbReference type="RefSeq" id="WP_257743024.1">
    <property type="nucleotide sequence ID" value="NZ_CP096115.1"/>
</dbReference>
<gene>
    <name evidence="2" type="ORF">L6E24_01760</name>
</gene>
<proteinExistence type="predicted"/>
<dbReference type="InterPro" id="IPR001279">
    <property type="entry name" value="Metallo-B-lactamas"/>
</dbReference>
<keyword evidence="3" id="KW-1185">Reference proteome</keyword>